<organism evidence="4 5">
    <name type="scientific">Phenylobacterium zucineum (strain HLK1)</name>
    <dbReference type="NCBI Taxonomy" id="450851"/>
    <lineage>
        <taxon>Bacteria</taxon>
        <taxon>Pseudomonadati</taxon>
        <taxon>Pseudomonadota</taxon>
        <taxon>Alphaproteobacteria</taxon>
        <taxon>Caulobacterales</taxon>
        <taxon>Caulobacteraceae</taxon>
        <taxon>Phenylobacterium</taxon>
    </lineage>
</organism>
<keyword evidence="5" id="KW-1185">Reference proteome</keyword>
<evidence type="ECO:0000313" key="4">
    <source>
        <dbReference type="EMBL" id="ACG77673.1"/>
    </source>
</evidence>
<accession>B4R8P6</accession>
<evidence type="ECO:0000313" key="5">
    <source>
        <dbReference type="Proteomes" id="UP000001868"/>
    </source>
</evidence>
<keyword evidence="2" id="KW-0732">Signal</keyword>
<dbReference type="CDD" id="cd08891">
    <property type="entry name" value="SRPBCC_CalC"/>
    <property type="match status" value="1"/>
</dbReference>
<name>B4R8P6_PHEZH</name>
<protein>
    <recommendedName>
        <fullName evidence="3">Activator of Hsp90 ATPase homologue 1/2-like C-terminal domain-containing protein</fullName>
    </recommendedName>
</protein>
<dbReference type="eggNOG" id="COG3832">
    <property type="taxonomic scope" value="Bacteria"/>
</dbReference>
<dbReference type="InterPro" id="IPR023393">
    <property type="entry name" value="START-like_dom_sf"/>
</dbReference>
<evidence type="ECO:0000256" key="1">
    <source>
        <dbReference type="ARBA" id="ARBA00006817"/>
    </source>
</evidence>
<evidence type="ECO:0000259" key="3">
    <source>
        <dbReference type="Pfam" id="PF08327"/>
    </source>
</evidence>
<dbReference type="SUPFAM" id="SSF55961">
    <property type="entry name" value="Bet v1-like"/>
    <property type="match status" value="1"/>
</dbReference>
<dbReference type="Proteomes" id="UP000001868">
    <property type="component" value="Chromosome"/>
</dbReference>
<dbReference type="EMBL" id="CP000747">
    <property type="protein sequence ID" value="ACG77673.1"/>
    <property type="molecule type" value="Genomic_DNA"/>
</dbReference>
<sequence length="159" mass="17708">MTSKVFVALRVRASPARAFAAFVGEIGAWWRPNTLFQTTPRPPGRLSFEPLAGELGEGGRLVETLANGKVFEIGRILAWEPPERLVFSWRQASFPPDLSTEVEVRFEAVGEETRVSVEHRGFDRVPAGSAARHGFPDALLLQRLAEWWRDLLEGLAARA</sequence>
<feature type="signal peptide" evidence="2">
    <location>
        <begin position="1"/>
        <end position="20"/>
    </location>
</feature>
<dbReference type="RefSeq" id="WP_012521817.1">
    <property type="nucleotide sequence ID" value="NC_011144.1"/>
</dbReference>
<dbReference type="InterPro" id="IPR013538">
    <property type="entry name" value="ASHA1/2-like_C"/>
</dbReference>
<dbReference type="HOGENOM" id="CLU_112319_1_0_5"/>
<feature type="domain" description="Activator of Hsp90 ATPase homologue 1/2-like C-terminal" evidence="3">
    <location>
        <begin position="13"/>
        <end position="138"/>
    </location>
</feature>
<dbReference type="AlphaFoldDB" id="B4R8P6"/>
<dbReference type="Pfam" id="PF08327">
    <property type="entry name" value="AHSA1"/>
    <property type="match status" value="1"/>
</dbReference>
<proteinExistence type="inferred from homology"/>
<evidence type="ECO:0000256" key="2">
    <source>
        <dbReference type="SAM" id="SignalP"/>
    </source>
</evidence>
<dbReference type="Gene3D" id="3.30.530.20">
    <property type="match status" value="1"/>
</dbReference>
<gene>
    <name evidence="4" type="ordered locus">PHZ_c1259</name>
</gene>
<comment type="similarity">
    <text evidence="1">Belongs to the AHA1 family.</text>
</comment>
<feature type="chain" id="PRO_5002825238" description="Activator of Hsp90 ATPase homologue 1/2-like C-terminal domain-containing protein" evidence="2">
    <location>
        <begin position="21"/>
        <end position="159"/>
    </location>
</feature>
<dbReference type="OrthoDB" id="793407at2"/>
<dbReference type="STRING" id="450851.PHZ_c1259"/>
<reference evidence="4 5" key="1">
    <citation type="journal article" date="2008" name="BMC Genomics">
        <title>Complete genome of Phenylobacterium zucineum - a novel facultative intracellular bacterium isolated from human erythroleukemia cell line K562.</title>
        <authorList>
            <person name="Luo Y."/>
            <person name="Xu X."/>
            <person name="Ding Z."/>
            <person name="Liu Z."/>
            <person name="Zhang B."/>
            <person name="Yan Z."/>
            <person name="Sun J."/>
            <person name="Hu S."/>
            <person name="Hu X."/>
        </authorList>
    </citation>
    <scope>NUCLEOTIDE SEQUENCE [LARGE SCALE GENOMIC DNA]</scope>
    <source>
        <strain evidence="4 5">HLK1</strain>
    </source>
</reference>
<dbReference type="KEGG" id="pzu:PHZ_c1259"/>